<evidence type="ECO:0000313" key="1">
    <source>
        <dbReference type="EnsemblProtists" id="PYU1_T015201"/>
    </source>
</evidence>
<name>K3XDA2_GLOUD</name>
<sequence length="72" mass="7638">MATPARLANGMKYRFLGDSGLLVSTLSFGCMTFNDETSEDTAGKPAGCNRARHHYSQGDVRRAALLANGGSD</sequence>
<dbReference type="HOGENOM" id="CLU_2727805_0_0_1"/>
<evidence type="ECO:0008006" key="3">
    <source>
        <dbReference type="Google" id="ProtNLM"/>
    </source>
</evidence>
<dbReference type="EnsemblProtists" id="PYU1_T015201">
    <property type="protein sequence ID" value="PYU1_T015201"/>
    <property type="gene ID" value="PYU1_G015170"/>
</dbReference>
<evidence type="ECO:0000313" key="2">
    <source>
        <dbReference type="Proteomes" id="UP000019132"/>
    </source>
</evidence>
<reference evidence="1" key="3">
    <citation type="submission" date="2015-02" db="UniProtKB">
        <authorList>
            <consortium name="EnsemblProtists"/>
        </authorList>
    </citation>
    <scope>IDENTIFICATION</scope>
    <source>
        <strain evidence="1">DAOM BR144</strain>
    </source>
</reference>
<dbReference type="AlphaFoldDB" id="K3XDA2"/>
<reference evidence="2" key="1">
    <citation type="journal article" date="2010" name="Genome Biol.">
        <title>Genome sequence of the necrotrophic plant pathogen Pythium ultimum reveals original pathogenicity mechanisms and effector repertoire.</title>
        <authorList>
            <person name="Levesque C.A."/>
            <person name="Brouwer H."/>
            <person name="Cano L."/>
            <person name="Hamilton J.P."/>
            <person name="Holt C."/>
            <person name="Huitema E."/>
            <person name="Raffaele S."/>
            <person name="Robideau G.P."/>
            <person name="Thines M."/>
            <person name="Win J."/>
            <person name="Zerillo M.M."/>
            <person name="Beakes G.W."/>
            <person name="Boore J.L."/>
            <person name="Busam D."/>
            <person name="Dumas B."/>
            <person name="Ferriera S."/>
            <person name="Fuerstenberg S.I."/>
            <person name="Gachon C.M."/>
            <person name="Gaulin E."/>
            <person name="Govers F."/>
            <person name="Grenville-Briggs L."/>
            <person name="Horner N."/>
            <person name="Hostetler J."/>
            <person name="Jiang R.H."/>
            <person name="Johnson J."/>
            <person name="Krajaejun T."/>
            <person name="Lin H."/>
            <person name="Meijer H.J."/>
            <person name="Moore B."/>
            <person name="Morris P."/>
            <person name="Phuntmart V."/>
            <person name="Puiu D."/>
            <person name="Shetty J."/>
            <person name="Stajich J.E."/>
            <person name="Tripathy S."/>
            <person name="Wawra S."/>
            <person name="van West P."/>
            <person name="Whitty B.R."/>
            <person name="Coutinho P.M."/>
            <person name="Henrissat B."/>
            <person name="Martin F."/>
            <person name="Thomas P.D."/>
            <person name="Tyler B.M."/>
            <person name="De Vries R.P."/>
            <person name="Kamoun S."/>
            <person name="Yandell M."/>
            <person name="Tisserat N."/>
            <person name="Buell C.R."/>
        </authorList>
    </citation>
    <scope>NUCLEOTIDE SEQUENCE</scope>
    <source>
        <strain evidence="2">DAOM:BR144</strain>
    </source>
</reference>
<dbReference type="VEuPathDB" id="FungiDB:PYU1_G015170"/>
<dbReference type="Proteomes" id="UP000019132">
    <property type="component" value="Unassembled WGS sequence"/>
</dbReference>
<protein>
    <recommendedName>
        <fullName evidence="3">NADP-dependent oxidoreductase domain-containing protein</fullName>
    </recommendedName>
</protein>
<dbReference type="PROSITE" id="PS51257">
    <property type="entry name" value="PROKAR_LIPOPROTEIN"/>
    <property type="match status" value="1"/>
</dbReference>
<dbReference type="InParanoid" id="K3XDA2"/>
<proteinExistence type="predicted"/>
<dbReference type="SUPFAM" id="SSF51430">
    <property type="entry name" value="NAD(P)-linked oxidoreductase"/>
    <property type="match status" value="1"/>
</dbReference>
<dbReference type="InterPro" id="IPR036812">
    <property type="entry name" value="NAD(P)_OxRdtase_dom_sf"/>
</dbReference>
<dbReference type="EMBL" id="ADOS01000036">
    <property type="status" value="NOT_ANNOTATED_CDS"/>
    <property type="molecule type" value="Genomic_DNA"/>
</dbReference>
<accession>K3XDA2</accession>
<organism evidence="1 2">
    <name type="scientific">Globisporangium ultimum (strain ATCC 200006 / CBS 805.95 / DAOM BR144)</name>
    <name type="common">Pythium ultimum</name>
    <dbReference type="NCBI Taxonomy" id="431595"/>
    <lineage>
        <taxon>Eukaryota</taxon>
        <taxon>Sar</taxon>
        <taxon>Stramenopiles</taxon>
        <taxon>Oomycota</taxon>
        <taxon>Peronosporomycetes</taxon>
        <taxon>Pythiales</taxon>
        <taxon>Pythiaceae</taxon>
        <taxon>Globisporangium</taxon>
    </lineage>
</organism>
<keyword evidence="2" id="KW-1185">Reference proteome</keyword>
<reference evidence="2" key="2">
    <citation type="submission" date="2010-04" db="EMBL/GenBank/DDBJ databases">
        <authorList>
            <person name="Buell R."/>
            <person name="Hamilton J."/>
            <person name="Hostetler J."/>
        </authorList>
    </citation>
    <scope>NUCLEOTIDE SEQUENCE [LARGE SCALE GENOMIC DNA]</scope>
    <source>
        <strain evidence="2">DAOM:BR144</strain>
    </source>
</reference>